<keyword evidence="4" id="KW-0677">Repeat</keyword>
<organism evidence="12 13">
    <name type="scientific">Triticum turgidum subsp. durum</name>
    <name type="common">Durum wheat</name>
    <name type="synonym">Triticum durum</name>
    <dbReference type="NCBI Taxonomy" id="4567"/>
    <lineage>
        <taxon>Eukaryota</taxon>
        <taxon>Viridiplantae</taxon>
        <taxon>Streptophyta</taxon>
        <taxon>Embryophyta</taxon>
        <taxon>Tracheophyta</taxon>
        <taxon>Spermatophyta</taxon>
        <taxon>Magnoliopsida</taxon>
        <taxon>Liliopsida</taxon>
        <taxon>Poales</taxon>
        <taxon>Poaceae</taxon>
        <taxon>BOP clade</taxon>
        <taxon>Pooideae</taxon>
        <taxon>Triticodae</taxon>
        <taxon>Triticeae</taxon>
        <taxon>Triticinae</taxon>
        <taxon>Triticum</taxon>
    </lineage>
</organism>
<evidence type="ECO:0000313" key="12">
    <source>
        <dbReference type="EMBL" id="VAH39417.1"/>
    </source>
</evidence>
<evidence type="ECO:0000256" key="8">
    <source>
        <dbReference type="ARBA" id="ARBA00023170"/>
    </source>
</evidence>
<keyword evidence="5 9" id="KW-0547">Nucleotide-binding</keyword>
<dbReference type="PROSITE" id="PS51473">
    <property type="entry name" value="GNK2"/>
    <property type="match status" value="1"/>
</dbReference>
<keyword evidence="8" id="KW-0675">Receptor</keyword>
<proteinExistence type="predicted"/>
<dbReference type="Gene3D" id="3.30.430.20">
    <property type="entry name" value="Gnk2 domain, C-X8-C-X2-C motif"/>
    <property type="match status" value="1"/>
</dbReference>
<dbReference type="Gramene" id="TRITD2Av1G293890.1">
    <property type="protein sequence ID" value="TRITD2Av1G293890.1"/>
    <property type="gene ID" value="TRITD2Av1G293890"/>
</dbReference>
<dbReference type="InterPro" id="IPR011009">
    <property type="entry name" value="Kinase-like_dom_sf"/>
</dbReference>
<gene>
    <name evidence="12" type="ORF">TRITD_2Av1G293890</name>
</gene>
<evidence type="ECO:0000256" key="1">
    <source>
        <dbReference type="ARBA" id="ARBA00022527"/>
    </source>
</evidence>
<keyword evidence="3" id="KW-0732">Signal</keyword>
<dbReference type="PANTHER" id="PTHR47973">
    <property type="entry name" value="CYSTEINE-RICH RECEPTOR-LIKE PROTEIN KINASE 3"/>
    <property type="match status" value="1"/>
</dbReference>
<evidence type="ECO:0000256" key="3">
    <source>
        <dbReference type="ARBA" id="ARBA00022729"/>
    </source>
</evidence>
<feature type="domain" description="Gnk2-homologous" evidence="11">
    <location>
        <begin position="1"/>
        <end position="65"/>
    </location>
</feature>
<evidence type="ECO:0000313" key="13">
    <source>
        <dbReference type="Proteomes" id="UP000324705"/>
    </source>
</evidence>
<evidence type="ECO:0000256" key="4">
    <source>
        <dbReference type="ARBA" id="ARBA00022737"/>
    </source>
</evidence>
<keyword evidence="7 9" id="KW-0067">ATP-binding</keyword>
<dbReference type="Pfam" id="PF07714">
    <property type="entry name" value="PK_Tyr_Ser-Thr"/>
    <property type="match status" value="1"/>
</dbReference>
<dbReference type="InterPro" id="IPR002902">
    <property type="entry name" value="GNK2"/>
</dbReference>
<evidence type="ECO:0000256" key="2">
    <source>
        <dbReference type="ARBA" id="ARBA00022679"/>
    </source>
</evidence>
<dbReference type="InterPro" id="IPR052059">
    <property type="entry name" value="CR_Ser/Thr_kinase"/>
</dbReference>
<reference evidence="12 13" key="1">
    <citation type="submission" date="2017-09" db="EMBL/GenBank/DDBJ databases">
        <authorList>
            <consortium name="International Durum Wheat Genome Sequencing Consortium (IDWGSC)"/>
            <person name="Milanesi L."/>
        </authorList>
    </citation>
    <scope>NUCLEOTIDE SEQUENCE [LARGE SCALE GENOMIC DNA]</scope>
    <source>
        <strain evidence="13">cv. Svevo</strain>
    </source>
</reference>
<accession>A0A9R1P9N9</accession>
<evidence type="ECO:0000256" key="5">
    <source>
        <dbReference type="ARBA" id="ARBA00022741"/>
    </source>
</evidence>
<evidence type="ECO:0000256" key="9">
    <source>
        <dbReference type="PROSITE-ProRule" id="PRU10141"/>
    </source>
</evidence>
<keyword evidence="2" id="KW-0808">Transferase</keyword>
<dbReference type="GO" id="GO:0004674">
    <property type="term" value="F:protein serine/threonine kinase activity"/>
    <property type="evidence" value="ECO:0007669"/>
    <property type="project" value="UniProtKB-KW"/>
</dbReference>
<evidence type="ECO:0000256" key="6">
    <source>
        <dbReference type="ARBA" id="ARBA00022777"/>
    </source>
</evidence>
<dbReference type="PROSITE" id="PS50011">
    <property type="entry name" value="PROTEIN_KINASE_DOM"/>
    <property type="match status" value="1"/>
</dbReference>
<dbReference type="InterPro" id="IPR001245">
    <property type="entry name" value="Ser-Thr/Tyr_kinase_cat_dom"/>
</dbReference>
<dbReference type="SUPFAM" id="SSF56112">
    <property type="entry name" value="Protein kinase-like (PK-like)"/>
    <property type="match status" value="1"/>
</dbReference>
<dbReference type="Gene3D" id="3.30.200.20">
    <property type="entry name" value="Phosphorylase Kinase, domain 1"/>
    <property type="match status" value="1"/>
</dbReference>
<keyword evidence="1" id="KW-0723">Serine/threonine-protein kinase</keyword>
<sequence>MASPQRFGASSTYPYMLVQCTWDLPPDLCKQCLQVLFSSWSKDRVSLDGKRRSYSCAARYGNTSFVVVPLGGAPKPQSVDQATRSATQSGSLTAGVVGSVVGLILLACFTYQQLVGATRDFADTRRLGQGAFGVVYKGAVMVQDKEVDVAIKTALVVSDEARAAFKNEVEIMSPLNHSNIIRLVGSCDEEDNLLLVYELVEDRNLQARL</sequence>
<feature type="binding site" evidence="9">
    <location>
        <position position="152"/>
    </location>
    <ligand>
        <name>ATP</name>
        <dbReference type="ChEBI" id="CHEBI:30616"/>
    </ligand>
</feature>
<dbReference type="InterPro" id="IPR017441">
    <property type="entry name" value="Protein_kinase_ATP_BS"/>
</dbReference>
<dbReference type="InterPro" id="IPR000719">
    <property type="entry name" value="Prot_kinase_dom"/>
</dbReference>
<dbReference type="AlphaFoldDB" id="A0A9R1P9N9"/>
<evidence type="ECO:0000256" key="7">
    <source>
        <dbReference type="ARBA" id="ARBA00022840"/>
    </source>
</evidence>
<dbReference type="PROSITE" id="PS00107">
    <property type="entry name" value="PROTEIN_KINASE_ATP"/>
    <property type="match status" value="1"/>
</dbReference>
<name>A0A9R1P9N9_TRITD</name>
<keyword evidence="13" id="KW-1185">Reference proteome</keyword>
<evidence type="ECO:0000259" key="11">
    <source>
        <dbReference type="PROSITE" id="PS51473"/>
    </source>
</evidence>
<dbReference type="GO" id="GO:0005524">
    <property type="term" value="F:ATP binding"/>
    <property type="evidence" value="ECO:0007669"/>
    <property type="project" value="UniProtKB-UniRule"/>
</dbReference>
<protein>
    <recommendedName>
        <fullName evidence="14">Protein kinase domain-containing protein</fullName>
    </recommendedName>
</protein>
<keyword evidence="6" id="KW-0418">Kinase</keyword>
<feature type="domain" description="Protein kinase" evidence="10">
    <location>
        <begin position="121"/>
        <end position="209"/>
    </location>
</feature>
<dbReference type="InterPro" id="IPR038408">
    <property type="entry name" value="GNK2_sf"/>
</dbReference>
<evidence type="ECO:0000259" key="10">
    <source>
        <dbReference type="PROSITE" id="PS50011"/>
    </source>
</evidence>
<evidence type="ECO:0008006" key="14">
    <source>
        <dbReference type="Google" id="ProtNLM"/>
    </source>
</evidence>
<dbReference type="Proteomes" id="UP000324705">
    <property type="component" value="Chromosome 2A"/>
</dbReference>
<dbReference type="EMBL" id="LT934113">
    <property type="protein sequence ID" value="VAH39417.1"/>
    <property type="molecule type" value="Genomic_DNA"/>
</dbReference>